<dbReference type="PROSITE" id="PS50893">
    <property type="entry name" value="ABC_TRANSPORTER_2"/>
    <property type="match status" value="1"/>
</dbReference>
<evidence type="ECO:0000256" key="2">
    <source>
        <dbReference type="ARBA" id="ARBA00022448"/>
    </source>
</evidence>
<comment type="similarity">
    <text evidence="1">Belongs to the ABC transporter superfamily.</text>
</comment>
<sequence>MLKVNNLCQSYKNGSEVYKTLKNVSFEIKEGEFVAVMGPSGSGKSTLLNCISSFIPYDNGEIDLNGTKMSQLSEREIADIRNRKLGFVFQDFMLLDGLTVFENVCVPKVIHEAPYKPMEAKAKKLLQMFDIDKIAKKYPAEISGGQRQRTAVARALMNDPLIILADEPTGNLDSRSSEAVIKAFIEAKKQLKATIFMVTHDSISASYCDRVIVMKDGKIHKEMVNEGNRKVFLDQLLNIFKDLNGGDGNETN</sequence>
<comment type="caution">
    <text evidence="6">The sequence shown here is derived from an EMBL/GenBank/DDBJ whole genome shotgun (WGS) entry which is preliminary data.</text>
</comment>
<dbReference type="Proteomes" id="UP001297422">
    <property type="component" value="Unassembled WGS sequence"/>
</dbReference>
<proteinExistence type="inferred from homology"/>
<keyword evidence="4 6" id="KW-0067">ATP-binding</keyword>
<dbReference type="Pfam" id="PF00005">
    <property type="entry name" value="ABC_tran"/>
    <property type="match status" value="1"/>
</dbReference>
<protein>
    <submittedName>
        <fullName evidence="6">ABC transporter ATP-binding protein</fullName>
    </submittedName>
</protein>
<dbReference type="SMART" id="SM00382">
    <property type="entry name" value="AAA"/>
    <property type="match status" value="1"/>
</dbReference>
<accession>A0AAJ1ESK1</accession>
<dbReference type="InterPro" id="IPR003439">
    <property type="entry name" value="ABC_transporter-like_ATP-bd"/>
</dbReference>
<evidence type="ECO:0000256" key="1">
    <source>
        <dbReference type="ARBA" id="ARBA00005417"/>
    </source>
</evidence>
<organism evidence="6 7">
    <name type="scientific">Mediterraneibacter gnavus</name>
    <name type="common">Ruminococcus gnavus</name>
    <dbReference type="NCBI Taxonomy" id="33038"/>
    <lineage>
        <taxon>Bacteria</taxon>
        <taxon>Bacillati</taxon>
        <taxon>Bacillota</taxon>
        <taxon>Clostridia</taxon>
        <taxon>Lachnospirales</taxon>
        <taxon>Lachnospiraceae</taxon>
        <taxon>Mediterraneibacter</taxon>
    </lineage>
</organism>
<dbReference type="FunFam" id="3.40.50.300:FF:000032">
    <property type="entry name" value="Export ABC transporter ATP-binding protein"/>
    <property type="match status" value="1"/>
</dbReference>
<evidence type="ECO:0000313" key="6">
    <source>
        <dbReference type="EMBL" id="MCB5495018.1"/>
    </source>
</evidence>
<dbReference type="GO" id="GO:0022857">
    <property type="term" value="F:transmembrane transporter activity"/>
    <property type="evidence" value="ECO:0007669"/>
    <property type="project" value="UniProtKB-ARBA"/>
</dbReference>
<dbReference type="GO" id="GO:0005524">
    <property type="term" value="F:ATP binding"/>
    <property type="evidence" value="ECO:0007669"/>
    <property type="project" value="UniProtKB-KW"/>
</dbReference>
<keyword evidence="2" id="KW-0813">Transport</keyword>
<dbReference type="CDD" id="cd03255">
    <property type="entry name" value="ABC_MJ0796_LolCDE_FtsE"/>
    <property type="match status" value="1"/>
</dbReference>
<feature type="domain" description="ABC transporter" evidence="5">
    <location>
        <begin position="2"/>
        <end position="241"/>
    </location>
</feature>
<dbReference type="PANTHER" id="PTHR42798">
    <property type="entry name" value="LIPOPROTEIN-RELEASING SYSTEM ATP-BINDING PROTEIN LOLD"/>
    <property type="match status" value="1"/>
</dbReference>
<name>A0AAJ1ESK1_MEDGN</name>
<dbReference type="GO" id="GO:0016887">
    <property type="term" value="F:ATP hydrolysis activity"/>
    <property type="evidence" value="ECO:0007669"/>
    <property type="project" value="InterPro"/>
</dbReference>
<dbReference type="PANTHER" id="PTHR42798:SF7">
    <property type="entry name" value="ALPHA-D-RIBOSE 1-METHYLPHOSPHONATE 5-TRIPHOSPHATE SYNTHASE SUBUNIT PHNL"/>
    <property type="match status" value="1"/>
</dbReference>
<dbReference type="SUPFAM" id="SSF52540">
    <property type="entry name" value="P-loop containing nucleoside triphosphate hydrolases"/>
    <property type="match status" value="1"/>
</dbReference>
<dbReference type="InterPro" id="IPR003593">
    <property type="entry name" value="AAA+_ATPase"/>
</dbReference>
<dbReference type="RefSeq" id="WP_173879641.1">
    <property type="nucleotide sequence ID" value="NZ_JAAIMT010000029.1"/>
</dbReference>
<evidence type="ECO:0000256" key="4">
    <source>
        <dbReference type="ARBA" id="ARBA00022840"/>
    </source>
</evidence>
<dbReference type="GO" id="GO:0098796">
    <property type="term" value="C:membrane protein complex"/>
    <property type="evidence" value="ECO:0007669"/>
    <property type="project" value="UniProtKB-ARBA"/>
</dbReference>
<evidence type="ECO:0000259" key="5">
    <source>
        <dbReference type="PROSITE" id="PS50893"/>
    </source>
</evidence>
<evidence type="ECO:0000313" key="7">
    <source>
        <dbReference type="Proteomes" id="UP001297422"/>
    </source>
</evidence>
<keyword evidence="3" id="KW-0547">Nucleotide-binding</keyword>
<evidence type="ECO:0000256" key="3">
    <source>
        <dbReference type="ARBA" id="ARBA00022741"/>
    </source>
</evidence>
<dbReference type="Gene3D" id="3.40.50.300">
    <property type="entry name" value="P-loop containing nucleotide triphosphate hydrolases"/>
    <property type="match status" value="1"/>
</dbReference>
<dbReference type="AlphaFoldDB" id="A0AAJ1ESK1"/>
<dbReference type="InterPro" id="IPR027417">
    <property type="entry name" value="P-loop_NTPase"/>
</dbReference>
<dbReference type="InterPro" id="IPR017911">
    <property type="entry name" value="MacB-like_ATP-bd"/>
</dbReference>
<gene>
    <name evidence="6" type="ORF">LIQ10_14970</name>
</gene>
<dbReference type="EMBL" id="JAJBNC010000028">
    <property type="protein sequence ID" value="MCB5495018.1"/>
    <property type="molecule type" value="Genomic_DNA"/>
</dbReference>
<reference evidence="6" key="1">
    <citation type="submission" date="2021-10" db="EMBL/GenBank/DDBJ databases">
        <title>Collection of gut derived symbiotic bacterial strains cultured from healthy donors.</title>
        <authorList>
            <person name="Lin H."/>
            <person name="Littmann E."/>
            <person name="Claire K."/>
            <person name="Pamer E."/>
        </authorList>
    </citation>
    <scope>NUCLEOTIDE SEQUENCE</scope>
    <source>
        <strain evidence="6">MSK.23.4</strain>
    </source>
</reference>